<dbReference type="RefSeq" id="WP_377003149.1">
    <property type="nucleotide sequence ID" value="NZ_JBHSGG010000003.1"/>
</dbReference>
<proteinExistence type="predicted"/>
<evidence type="ECO:0000313" key="1">
    <source>
        <dbReference type="EMBL" id="MFC4727143.1"/>
    </source>
</evidence>
<accession>A0ABV9NKS4</accession>
<sequence>MPFTQAEFERGARYQLEYHAKNDPFDQVNTDHPFLRDMIAKKKERIGGNEYVTENIRVSNDSNFQHYFGKDRVTFNEKDTIEQAKYPWYDFHDGFGLDEDRLAANGINITDDGETSVVSEAEKIQLVNLIEEQRTTLKLGAMEKLDESLHLDGTQDPKAAPGLSSIISLTPEVGVVGGIDAAENAFWRNIVNTGISTASAGNLVQEMERAWRAASLYGKRGTPDRIYVGSDFLDAYRKDALDTINRQLNIPGRGGTAVDASTTGLFFKGVELIWDPTFDKLDELYGPFTVPWAKRAYFVNTKTVMLRPLKGHWMRERKPQRPIDQYAHFWAVTGKYSFTTNQRNANAVLSIA</sequence>
<reference evidence="2" key="1">
    <citation type="journal article" date="2019" name="Int. J. Syst. Evol. Microbiol.">
        <title>The Global Catalogue of Microorganisms (GCM) 10K type strain sequencing project: providing services to taxonomists for standard genome sequencing and annotation.</title>
        <authorList>
            <consortium name="The Broad Institute Genomics Platform"/>
            <consortium name="The Broad Institute Genome Sequencing Center for Infectious Disease"/>
            <person name="Wu L."/>
            <person name="Ma J."/>
        </authorList>
    </citation>
    <scope>NUCLEOTIDE SEQUENCE [LARGE SCALE GENOMIC DNA]</scope>
    <source>
        <strain evidence="2">CGMCC 1.13574</strain>
    </source>
</reference>
<dbReference type="EMBL" id="JBHSGG010000003">
    <property type="protein sequence ID" value="MFC4727143.1"/>
    <property type="molecule type" value="Genomic_DNA"/>
</dbReference>
<protein>
    <submittedName>
        <fullName evidence="1">Phage major capsid protein</fullName>
    </submittedName>
</protein>
<dbReference type="NCBIfam" id="NF033394">
    <property type="entry name" value="capsid_maj_Podo"/>
    <property type="match status" value="1"/>
</dbReference>
<evidence type="ECO:0000313" key="2">
    <source>
        <dbReference type="Proteomes" id="UP001595892"/>
    </source>
</evidence>
<comment type="caution">
    <text evidence="1">The sequence shown here is derived from an EMBL/GenBank/DDBJ whole genome shotgun (WGS) entry which is preliminary data.</text>
</comment>
<keyword evidence="2" id="KW-1185">Reference proteome</keyword>
<organism evidence="1 2">
    <name type="scientific">Coralloluteibacterium thermophilum</name>
    <dbReference type="NCBI Taxonomy" id="2707049"/>
    <lineage>
        <taxon>Bacteria</taxon>
        <taxon>Pseudomonadati</taxon>
        <taxon>Pseudomonadota</taxon>
        <taxon>Gammaproteobacteria</taxon>
        <taxon>Lysobacterales</taxon>
        <taxon>Lysobacteraceae</taxon>
        <taxon>Coralloluteibacterium</taxon>
    </lineage>
</organism>
<dbReference type="InterPro" id="IPR049718">
    <property type="entry name" value="AKO59007-like"/>
</dbReference>
<dbReference type="Proteomes" id="UP001595892">
    <property type="component" value="Unassembled WGS sequence"/>
</dbReference>
<name>A0ABV9NKS4_9GAMM</name>
<gene>
    <name evidence="1" type="ORF">ACFO3Q_03035</name>
</gene>